<evidence type="ECO:0000259" key="1">
    <source>
        <dbReference type="Pfam" id="PF21671"/>
    </source>
</evidence>
<evidence type="ECO:0000313" key="2">
    <source>
        <dbReference type="EMBL" id="KAI9637730.1"/>
    </source>
</evidence>
<dbReference type="Pfam" id="PF21671">
    <property type="entry name" value="CPL1-like"/>
    <property type="match status" value="1"/>
</dbReference>
<dbReference type="InterPro" id="IPR048661">
    <property type="entry name" value="CPL1-like"/>
</dbReference>
<protein>
    <recommendedName>
        <fullName evidence="1">Protein CPL1-like domain-containing protein</fullName>
    </recommendedName>
</protein>
<comment type="caution">
    <text evidence="2">The sequence shown here is derived from an EMBL/GenBank/DDBJ whole genome shotgun (WGS) entry which is preliminary data.</text>
</comment>
<accession>A0AA38HCA4</accession>
<organism evidence="2 3">
    <name type="scientific">Dioszegia hungarica</name>
    <dbReference type="NCBI Taxonomy" id="4972"/>
    <lineage>
        <taxon>Eukaryota</taxon>
        <taxon>Fungi</taxon>
        <taxon>Dikarya</taxon>
        <taxon>Basidiomycota</taxon>
        <taxon>Agaricomycotina</taxon>
        <taxon>Tremellomycetes</taxon>
        <taxon>Tremellales</taxon>
        <taxon>Bulleribasidiaceae</taxon>
        <taxon>Dioszegia</taxon>
    </lineage>
</organism>
<feature type="non-terminal residue" evidence="2">
    <location>
        <position position="1"/>
    </location>
</feature>
<evidence type="ECO:0000313" key="3">
    <source>
        <dbReference type="Proteomes" id="UP001164286"/>
    </source>
</evidence>
<dbReference type="InterPro" id="IPR038955">
    <property type="entry name" value="PriA/CPL1_fungi"/>
</dbReference>
<dbReference type="EMBL" id="JAKWFO010000004">
    <property type="protein sequence ID" value="KAI9637730.1"/>
    <property type="molecule type" value="Genomic_DNA"/>
</dbReference>
<keyword evidence="3" id="KW-1185">Reference proteome</keyword>
<sequence length="86" mass="9116">LESNSEGKLCPAGLAACPIEGRGEFQYECLDSQSDLQSCGGCASMGTGEDCTAIPGARWMGCRVGKCEVYSCKAGWKLNKGRCEKK</sequence>
<dbReference type="AlphaFoldDB" id="A0AA38HCA4"/>
<dbReference type="PANTHER" id="PTHR35192">
    <property type="entry name" value="PROTEIN, PUTATIVE-RELATED"/>
    <property type="match status" value="1"/>
</dbReference>
<dbReference type="PANTHER" id="PTHR35192:SF2">
    <property type="entry name" value="APPLE DOMAIN-CONTAINING PROTEIN"/>
    <property type="match status" value="1"/>
</dbReference>
<gene>
    <name evidence="2" type="ORF">MKK02DRAFT_23994</name>
</gene>
<feature type="domain" description="Protein CPL1-like" evidence="1">
    <location>
        <begin position="27"/>
        <end position="80"/>
    </location>
</feature>
<name>A0AA38HCA4_9TREE</name>
<proteinExistence type="predicted"/>
<dbReference type="Proteomes" id="UP001164286">
    <property type="component" value="Unassembled WGS sequence"/>
</dbReference>
<reference evidence="2" key="1">
    <citation type="journal article" date="2022" name="G3 (Bethesda)">
        <title>High quality genome of the basidiomycete yeast Dioszegia hungarica PDD-24b-2 isolated from cloud water.</title>
        <authorList>
            <person name="Jarrige D."/>
            <person name="Haridas S."/>
            <person name="Bleykasten-Grosshans C."/>
            <person name="Joly M."/>
            <person name="Nadalig T."/>
            <person name="Sancelme M."/>
            <person name="Vuilleumier S."/>
            <person name="Grigoriev I.V."/>
            <person name="Amato P."/>
            <person name="Bringel F."/>
        </authorList>
    </citation>
    <scope>NUCLEOTIDE SEQUENCE</scope>
    <source>
        <strain evidence="2">PDD-24b-2</strain>
    </source>
</reference>
<dbReference type="RefSeq" id="XP_052947507.1">
    <property type="nucleotide sequence ID" value="XM_053086825.1"/>
</dbReference>
<dbReference type="GeneID" id="77726026"/>